<evidence type="ECO:0000256" key="1">
    <source>
        <dbReference type="ARBA" id="ARBA00013928"/>
    </source>
</evidence>
<dbReference type="InterPro" id="IPR001841">
    <property type="entry name" value="Znf_RING"/>
</dbReference>
<dbReference type="Gene3D" id="3.30.40.10">
    <property type="entry name" value="Zinc/RING finger domain, C3HC4 (zinc finger)"/>
    <property type="match status" value="1"/>
</dbReference>
<dbReference type="SUPFAM" id="SSF57850">
    <property type="entry name" value="RING/U-box"/>
    <property type="match status" value="1"/>
</dbReference>
<keyword evidence="4" id="KW-0479">Metal-binding</keyword>
<dbReference type="GO" id="GO:0097602">
    <property type="term" value="F:cullin family protein binding"/>
    <property type="evidence" value="ECO:0007669"/>
    <property type="project" value="InterPro"/>
</dbReference>
<name>A0A383UM53_BLUHO</name>
<sequence length="71" mass="7953">MSAGFVKPILTVHARLANTLEMTVSCVFSGKCGHSFHLHCIIEWIKQESSKGQCPLCRQKFEWTENKAMGA</sequence>
<dbReference type="InterPro" id="IPR024991">
    <property type="entry name" value="RING-H2_APC11"/>
</dbReference>
<dbReference type="Pfam" id="PF12861">
    <property type="entry name" value="zf-ANAPC11"/>
    <property type="match status" value="1"/>
</dbReference>
<protein>
    <recommendedName>
        <fullName evidence="1">Anaphase-promoting complex subunit 11</fullName>
    </recommendedName>
</protein>
<dbReference type="PROSITE" id="PS50089">
    <property type="entry name" value="ZF_RING_2"/>
    <property type="match status" value="1"/>
</dbReference>
<dbReference type="GO" id="GO:0061630">
    <property type="term" value="F:ubiquitin protein ligase activity"/>
    <property type="evidence" value="ECO:0007669"/>
    <property type="project" value="InterPro"/>
</dbReference>
<feature type="domain" description="RING-type" evidence="5">
    <location>
        <begin position="32"/>
        <end position="58"/>
    </location>
</feature>
<dbReference type="GO" id="GO:0051301">
    <property type="term" value="P:cell division"/>
    <property type="evidence" value="ECO:0007669"/>
    <property type="project" value="UniProtKB-KW"/>
</dbReference>
<dbReference type="GO" id="GO:0031145">
    <property type="term" value="P:anaphase-promoting complex-dependent catabolic process"/>
    <property type="evidence" value="ECO:0007669"/>
    <property type="project" value="InterPro"/>
</dbReference>
<evidence type="ECO:0000256" key="4">
    <source>
        <dbReference type="PROSITE-ProRule" id="PRU00175"/>
    </source>
</evidence>
<dbReference type="InterPro" id="IPR013083">
    <property type="entry name" value="Znf_RING/FYVE/PHD"/>
</dbReference>
<gene>
    <name evidence="6" type="ORF">BLGHR1_11534</name>
</gene>
<dbReference type="EMBL" id="UNSH01000026">
    <property type="protein sequence ID" value="SZF00788.1"/>
    <property type="molecule type" value="Genomic_DNA"/>
</dbReference>
<dbReference type="AlphaFoldDB" id="A0A383UM53"/>
<keyword evidence="4" id="KW-0862">Zinc</keyword>
<keyword evidence="2" id="KW-0132">Cell division</keyword>
<dbReference type="Proteomes" id="UP000275772">
    <property type="component" value="Unassembled WGS sequence"/>
</dbReference>
<keyword evidence="4" id="KW-0863">Zinc-finger</keyword>
<dbReference type="GO" id="GO:0005680">
    <property type="term" value="C:anaphase-promoting complex"/>
    <property type="evidence" value="ECO:0007669"/>
    <property type="project" value="InterPro"/>
</dbReference>
<dbReference type="VEuPathDB" id="FungiDB:BLGHR1_11534"/>
<dbReference type="GO" id="GO:0008270">
    <property type="term" value="F:zinc ion binding"/>
    <property type="evidence" value="ECO:0007669"/>
    <property type="project" value="UniProtKB-KW"/>
</dbReference>
<evidence type="ECO:0000256" key="3">
    <source>
        <dbReference type="ARBA" id="ARBA00022776"/>
    </source>
</evidence>
<keyword evidence="3" id="KW-0131">Cell cycle</keyword>
<reference evidence="6 7" key="1">
    <citation type="submission" date="2017-11" db="EMBL/GenBank/DDBJ databases">
        <authorList>
            <person name="Kracher B."/>
        </authorList>
    </citation>
    <scope>NUCLEOTIDE SEQUENCE [LARGE SCALE GENOMIC DNA]</scope>
    <source>
        <strain evidence="6 7">RACE1</strain>
    </source>
</reference>
<evidence type="ECO:0000313" key="7">
    <source>
        <dbReference type="Proteomes" id="UP000275772"/>
    </source>
</evidence>
<keyword evidence="3" id="KW-0498">Mitosis</keyword>
<accession>A0A383UM53</accession>
<evidence type="ECO:0000313" key="6">
    <source>
        <dbReference type="EMBL" id="SZF00788.1"/>
    </source>
</evidence>
<evidence type="ECO:0000259" key="5">
    <source>
        <dbReference type="PROSITE" id="PS50089"/>
    </source>
</evidence>
<evidence type="ECO:0000256" key="2">
    <source>
        <dbReference type="ARBA" id="ARBA00022618"/>
    </source>
</evidence>
<organism evidence="6 7">
    <name type="scientific">Blumeria hordei</name>
    <name type="common">Barley powdery mildew</name>
    <name type="synonym">Blumeria graminis f. sp. hordei</name>
    <dbReference type="NCBI Taxonomy" id="2867405"/>
    <lineage>
        <taxon>Eukaryota</taxon>
        <taxon>Fungi</taxon>
        <taxon>Dikarya</taxon>
        <taxon>Ascomycota</taxon>
        <taxon>Pezizomycotina</taxon>
        <taxon>Leotiomycetes</taxon>
        <taxon>Erysiphales</taxon>
        <taxon>Erysiphaceae</taxon>
        <taxon>Blumeria</taxon>
    </lineage>
</organism>
<proteinExistence type="predicted"/>